<accession>A0A6M3KNR3</accession>
<dbReference type="EMBL" id="MT141505">
    <property type="protein sequence ID" value="QJA63768.1"/>
    <property type="molecule type" value="Genomic_DNA"/>
</dbReference>
<dbReference type="AlphaFoldDB" id="A0A6M3KNR3"/>
<evidence type="ECO:0000313" key="2">
    <source>
        <dbReference type="EMBL" id="QJA83194.1"/>
    </source>
</evidence>
<organism evidence="2">
    <name type="scientific">viral metagenome</name>
    <dbReference type="NCBI Taxonomy" id="1070528"/>
    <lineage>
        <taxon>unclassified sequences</taxon>
        <taxon>metagenomes</taxon>
        <taxon>organismal metagenomes</taxon>
    </lineage>
</organism>
<reference evidence="2" key="1">
    <citation type="submission" date="2020-03" db="EMBL/GenBank/DDBJ databases">
        <title>The deep terrestrial virosphere.</title>
        <authorList>
            <person name="Holmfeldt K."/>
            <person name="Nilsson E."/>
            <person name="Simone D."/>
            <person name="Lopez-Fernandez M."/>
            <person name="Wu X."/>
            <person name="de Brujin I."/>
            <person name="Lundin D."/>
            <person name="Andersson A."/>
            <person name="Bertilsson S."/>
            <person name="Dopson M."/>
        </authorList>
    </citation>
    <scope>NUCLEOTIDE SEQUENCE</scope>
    <source>
        <strain evidence="2">MM415A00306</strain>
        <strain evidence="1">MM415B00578</strain>
    </source>
</reference>
<dbReference type="EMBL" id="MT142505">
    <property type="protein sequence ID" value="QJA83194.1"/>
    <property type="molecule type" value="Genomic_DNA"/>
</dbReference>
<sequence length="336" mass="36402">MPAATETVTYDQLFSLTGRARKARVTNNIGNSQPTLDILHAGGRVEIEDGGGSIEERLMYAEQDTEWMSDRQRVSTDDKEMITKAVYPWRFIVAPINISKTDELKAQMSETAAMDFAESKIIGARQGIRTGTGTAIGGSQSGKSMLGFQDVIKDTPTSGTLGGINQATNTWFRNKYYGTAVTFTTQTVTNIFNGWDQIGTQYESASDMNEEVTHIVAGETLYQKMLSTLEGQGYTRFMGGGQVKMGAVTGGGQNVGQGPMFRGALIYKDRSMPASTIYGYSLSAIKLKIMKGANFAKTNFVATDASGIIGKVAFYIVGIQLVTINPRRTFVLSAVS</sequence>
<proteinExistence type="predicted"/>
<evidence type="ECO:0000313" key="1">
    <source>
        <dbReference type="EMBL" id="QJA63768.1"/>
    </source>
</evidence>
<dbReference type="InterPro" id="IPR049718">
    <property type="entry name" value="AKO59007-like"/>
</dbReference>
<name>A0A6M3KNR3_9ZZZZ</name>
<gene>
    <name evidence="2" type="ORF">MM415A00306_0030</name>
    <name evidence="1" type="ORF">MM415B00578_0022</name>
</gene>
<dbReference type="NCBIfam" id="NF033394">
    <property type="entry name" value="capsid_maj_Podo"/>
    <property type="match status" value="1"/>
</dbReference>
<protein>
    <submittedName>
        <fullName evidence="2">Putative capsid protein</fullName>
    </submittedName>
</protein>